<feature type="region of interest" description="Disordered" evidence="1">
    <location>
        <begin position="1"/>
        <end position="106"/>
    </location>
</feature>
<reference evidence="2" key="1">
    <citation type="submission" date="2015-11" db="EMBL/GenBank/DDBJ databases">
        <title>De novo transcriptome assembly of four potential Pierce s Disease insect vectors from Arizona vineyards.</title>
        <authorList>
            <person name="Tassone E.E."/>
        </authorList>
    </citation>
    <scope>NUCLEOTIDE SEQUENCE</scope>
</reference>
<proteinExistence type="predicted"/>
<dbReference type="EMBL" id="GECU01029837">
    <property type="protein sequence ID" value="JAS77869.1"/>
    <property type="molecule type" value="Transcribed_RNA"/>
</dbReference>
<feature type="non-terminal residue" evidence="2">
    <location>
        <position position="1"/>
    </location>
</feature>
<feature type="compositionally biased region" description="Polar residues" evidence="1">
    <location>
        <begin position="1"/>
        <end position="17"/>
    </location>
</feature>
<feature type="compositionally biased region" description="Basic and acidic residues" evidence="1">
    <location>
        <begin position="22"/>
        <end position="38"/>
    </location>
</feature>
<evidence type="ECO:0000313" key="2">
    <source>
        <dbReference type="EMBL" id="JAS77869.1"/>
    </source>
</evidence>
<name>A0A1B6HT89_9HEMI</name>
<feature type="non-terminal residue" evidence="2">
    <location>
        <position position="106"/>
    </location>
</feature>
<evidence type="ECO:0000256" key="1">
    <source>
        <dbReference type="SAM" id="MobiDB-lite"/>
    </source>
</evidence>
<dbReference type="AlphaFoldDB" id="A0A1B6HT89"/>
<gene>
    <name evidence="2" type="ORF">g.58315</name>
</gene>
<protein>
    <submittedName>
        <fullName evidence="2">Uncharacterized protein</fullName>
    </submittedName>
</protein>
<organism evidence="2">
    <name type="scientific">Homalodisca liturata</name>
    <dbReference type="NCBI Taxonomy" id="320908"/>
    <lineage>
        <taxon>Eukaryota</taxon>
        <taxon>Metazoa</taxon>
        <taxon>Ecdysozoa</taxon>
        <taxon>Arthropoda</taxon>
        <taxon>Hexapoda</taxon>
        <taxon>Insecta</taxon>
        <taxon>Pterygota</taxon>
        <taxon>Neoptera</taxon>
        <taxon>Paraneoptera</taxon>
        <taxon>Hemiptera</taxon>
        <taxon>Auchenorrhyncha</taxon>
        <taxon>Membracoidea</taxon>
        <taxon>Cicadellidae</taxon>
        <taxon>Cicadellinae</taxon>
        <taxon>Proconiini</taxon>
        <taxon>Homalodisca</taxon>
    </lineage>
</organism>
<accession>A0A1B6HT89</accession>
<feature type="compositionally biased region" description="Basic and acidic residues" evidence="1">
    <location>
        <begin position="52"/>
        <end position="75"/>
    </location>
</feature>
<sequence length="106" mass="11703">QSSENPPAPSCLSQVASCPSPEDVRPLEKAGPRKETTNGRKKRKSSILTDTPVKEQLRLEQEMAKQKRIKLEKTQQSKGTTNLKSVKKGLFKNKSANAEKASRPST</sequence>